<dbReference type="Proteomes" id="UP000008144">
    <property type="component" value="Unassembled WGS sequence"/>
</dbReference>
<sequence>MPVDGRIGCRKLVAADKDDVEEMVTKYFCPNEPLRSALEVVYPGKVDTEFVRKHAEECMSCNSSLMAYNIQTGETAGIILCEVLRYKDDQTMDDEKWKAKFRNRGVTTINAKLFETLNKNLGKVTEGKMCFRIYLATVNPSYGRLGIMSGLVERIELVAKDLGCDFIFMESTSLYTQRIASKLGY</sequence>
<proteinExistence type="inferred from homology"/>
<evidence type="ECO:0000256" key="7">
    <source>
        <dbReference type="ARBA" id="ARBA00051711"/>
    </source>
</evidence>
<comment type="catalytic activity">
    <reaction evidence="10">
        <text>dopamine + hexadecanoyl-CoA = N-hexadecanoyl-dopamine + CoA + H(+)</text>
        <dbReference type="Rhea" id="RHEA:51376"/>
        <dbReference type="ChEBI" id="CHEBI:15378"/>
        <dbReference type="ChEBI" id="CHEBI:57287"/>
        <dbReference type="ChEBI" id="CHEBI:57379"/>
        <dbReference type="ChEBI" id="CHEBI:59905"/>
        <dbReference type="ChEBI" id="CHEBI:134058"/>
    </reaction>
    <physiologicalReaction direction="left-to-right" evidence="10">
        <dbReference type="Rhea" id="RHEA:51377"/>
    </physiologicalReaction>
</comment>
<dbReference type="GO" id="GO:0004059">
    <property type="term" value="F:aralkylamine N-acetyltransferase activity"/>
    <property type="evidence" value="ECO:0007669"/>
    <property type="project" value="UniProtKB-EC"/>
</dbReference>
<dbReference type="InParanoid" id="F6S1R1"/>
<dbReference type="GO" id="GO:0008080">
    <property type="term" value="F:N-acetyltransferase activity"/>
    <property type="evidence" value="ECO:0000318"/>
    <property type="project" value="GO_Central"/>
</dbReference>
<evidence type="ECO:0000313" key="12">
    <source>
        <dbReference type="Ensembl" id="ENSCINP00000006854.3"/>
    </source>
</evidence>
<evidence type="ECO:0000256" key="9">
    <source>
        <dbReference type="ARBA" id="ARBA00052178"/>
    </source>
</evidence>
<comment type="catalytic activity">
    <reaction evidence="8">
        <text>serotonin + (9Z)-octadecenoyl-CoA = N-(9Z-octadecenoyl)-serotonin + CoA + H(+)</text>
        <dbReference type="Rhea" id="RHEA:51392"/>
        <dbReference type="ChEBI" id="CHEBI:15378"/>
        <dbReference type="ChEBI" id="CHEBI:57287"/>
        <dbReference type="ChEBI" id="CHEBI:57387"/>
        <dbReference type="ChEBI" id="CHEBI:134064"/>
        <dbReference type="ChEBI" id="CHEBI:350546"/>
    </reaction>
    <physiologicalReaction direction="left-to-right" evidence="8">
        <dbReference type="Rhea" id="RHEA:51393"/>
    </physiologicalReaction>
</comment>
<evidence type="ECO:0000256" key="11">
    <source>
        <dbReference type="ARBA" id="ARBA00052491"/>
    </source>
</evidence>
<name>F6S1R1_CIOIN</name>
<evidence type="ECO:0000256" key="5">
    <source>
        <dbReference type="ARBA" id="ARBA00050849"/>
    </source>
</evidence>
<reference evidence="12" key="3">
    <citation type="submission" date="2025-09" db="UniProtKB">
        <authorList>
            <consortium name="Ensembl"/>
        </authorList>
    </citation>
    <scope>IDENTIFICATION</scope>
</reference>
<evidence type="ECO:0000256" key="10">
    <source>
        <dbReference type="ARBA" id="ARBA00052335"/>
    </source>
</evidence>
<comment type="catalytic activity">
    <reaction evidence="6">
        <text>serotonin + (5Z,8Z,11Z,14Z)-eicosatetraenoyl-CoA = N-[(5Z,8Z,11Z,14Z)-eicosatetraenoyl]-serotonin + CoA + H(+)</text>
        <dbReference type="Rhea" id="RHEA:51396"/>
        <dbReference type="ChEBI" id="CHEBI:15378"/>
        <dbReference type="ChEBI" id="CHEBI:57287"/>
        <dbReference type="ChEBI" id="CHEBI:57368"/>
        <dbReference type="ChEBI" id="CHEBI:132255"/>
        <dbReference type="ChEBI" id="CHEBI:350546"/>
    </reaction>
    <physiologicalReaction direction="left-to-right" evidence="6">
        <dbReference type="Rhea" id="RHEA:51397"/>
    </physiologicalReaction>
</comment>
<comment type="catalytic activity">
    <reaction evidence="9">
        <text>serotonin + hexadecanoyl-CoA = N-hexadecanoyl-serotonin + CoA + H(+)</text>
        <dbReference type="Rhea" id="RHEA:51384"/>
        <dbReference type="ChEBI" id="CHEBI:15378"/>
        <dbReference type="ChEBI" id="CHEBI:57287"/>
        <dbReference type="ChEBI" id="CHEBI:57379"/>
        <dbReference type="ChEBI" id="CHEBI:134059"/>
        <dbReference type="ChEBI" id="CHEBI:350546"/>
    </reaction>
    <physiologicalReaction direction="left-to-right" evidence="9">
        <dbReference type="Rhea" id="RHEA:51385"/>
    </physiologicalReaction>
</comment>
<comment type="catalytic activity">
    <reaction evidence="7">
        <text>dopamine + acetyl-CoA = N-acetyldopamine + CoA + H(+)</text>
        <dbReference type="Rhea" id="RHEA:51388"/>
        <dbReference type="ChEBI" id="CHEBI:15378"/>
        <dbReference type="ChEBI" id="CHEBI:57287"/>
        <dbReference type="ChEBI" id="CHEBI:57288"/>
        <dbReference type="ChEBI" id="CHEBI:59905"/>
        <dbReference type="ChEBI" id="CHEBI:125678"/>
    </reaction>
    <physiologicalReaction direction="left-to-right" evidence="7">
        <dbReference type="Rhea" id="RHEA:51389"/>
    </physiologicalReaction>
</comment>
<comment type="catalytic activity">
    <reaction evidence="5">
        <text>serotonin + octadecanoyl-CoA = N-octadecanoyl-serotonin + CoA + H(+)</text>
        <dbReference type="Rhea" id="RHEA:51400"/>
        <dbReference type="ChEBI" id="CHEBI:15378"/>
        <dbReference type="ChEBI" id="CHEBI:57287"/>
        <dbReference type="ChEBI" id="CHEBI:57394"/>
        <dbReference type="ChEBI" id="CHEBI:134065"/>
        <dbReference type="ChEBI" id="CHEBI:350546"/>
    </reaction>
    <physiologicalReaction direction="left-to-right" evidence="5">
        <dbReference type="Rhea" id="RHEA:51401"/>
    </physiologicalReaction>
</comment>
<dbReference type="Ensembl" id="ENSCINT00000006854.3">
    <property type="protein sequence ID" value="ENSCINP00000006854.3"/>
    <property type="gene ID" value="ENSCING00000003343.3"/>
</dbReference>
<organism evidence="12 13">
    <name type="scientific">Ciona intestinalis</name>
    <name type="common">Transparent sea squirt</name>
    <name type="synonym">Ascidia intestinalis</name>
    <dbReference type="NCBI Taxonomy" id="7719"/>
    <lineage>
        <taxon>Eukaryota</taxon>
        <taxon>Metazoa</taxon>
        <taxon>Chordata</taxon>
        <taxon>Tunicata</taxon>
        <taxon>Ascidiacea</taxon>
        <taxon>Phlebobranchia</taxon>
        <taxon>Cionidae</taxon>
        <taxon>Ciona</taxon>
    </lineage>
</organism>
<dbReference type="HOGENOM" id="CLU_1464415_0_0_1"/>
<dbReference type="FunFam" id="3.40.630.30:FF:000046">
    <property type="entry name" value="Dopamine N-acetyltransferase"/>
    <property type="match status" value="1"/>
</dbReference>
<dbReference type="EC" id="2.3.1.87" evidence="3"/>
<evidence type="ECO:0000256" key="2">
    <source>
        <dbReference type="ARBA" id="ARBA00038182"/>
    </source>
</evidence>
<dbReference type="Gene3D" id="3.40.630.30">
    <property type="match status" value="1"/>
</dbReference>
<dbReference type="AlphaFoldDB" id="F6S1R1"/>
<dbReference type="PANTHER" id="PTHR20905:SF1">
    <property type="entry name" value="AT07410P-RELATED"/>
    <property type="match status" value="1"/>
</dbReference>
<keyword evidence="13" id="KW-1185">Reference proteome</keyword>
<dbReference type="GeneTree" id="ENSGT00940000164149"/>
<comment type="catalytic activity">
    <reaction evidence="11">
        <text>serotonin + acetyl-CoA = N-acetylserotonin + CoA + H(+)</text>
        <dbReference type="Rhea" id="RHEA:25217"/>
        <dbReference type="ChEBI" id="CHEBI:15378"/>
        <dbReference type="ChEBI" id="CHEBI:17697"/>
        <dbReference type="ChEBI" id="CHEBI:57287"/>
        <dbReference type="ChEBI" id="CHEBI:57288"/>
        <dbReference type="ChEBI" id="CHEBI:350546"/>
        <dbReference type="EC" id="2.3.1.87"/>
    </reaction>
    <physiologicalReaction direction="left-to-right" evidence="11">
        <dbReference type="Rhea" id="RHEA:25218"/>
    </physiologicalReaction>
</comment>
<keyword evidence="1" id="KW-0808">Transferase</keyword>
<dbReference type="PANTHER" id="PTHR20905">
    <property type="entry name" value="N-ACETYLTRANSFERASE-RELATED"/>
    <property type="match status" value="1"/>
</dbReference>
<evidence type="ECO:0000256" key="1">
    <source>
        <dbReference type="ARBA" id="ARBA00022679"/>
    </source>
</evidence>
<evidence type="ECO:0000256" key="4">
    <source>
        <dbReference type="ARBA" id="ARBA00050189"/>
    </source>
</evidence>
<evidence type="ECO:0000256" key="6">
    <source>
        <dbReference type="ARBA" id="ARBA00051284"/>
    </source>
</evidence>
<dbReference type="SUPFAM" id="SSF55729">
    <property type="entry name" value="Acyl-CoA N-acyltransferases (Nat)"/>
    <property type="match status" value="1"/>
</dbReference>
<evidence type="ECO:0000313" key="13">
    <source>
        <dbReference type="Proteomes" id="UP000008144"/>
    </source>
</evidence>
<evidence type="ECO:0000256" key="3">
    <source>
        <dbReference type="ARBA" id="ARBA00039114"/>
    </source>
</evidence>
<accession>F6S1R1</accession>
<reference evidence="13" key="1">
    <citation type="journal article" date="2002" name="Science">
        <title>The draft genome of Ciona intestinalis: insights into chordate and vertebrate origins.</title>
        <authorList>
            <person name="Dehal P."/>
            <person name="Satou Y."/>
            <person name="Campbell R.K."/>
            <person name="Chapman J."/>
            <person name="Degnan B."/>
            <person name="De Tomaso A."/>
            <person name="Davidson B."/>
            <person name="Di Gregorio A."/>
            <person name="Gelpke M."/>
            <person name="Goodstein D.M."/>
            <person name="Harafuji N."/>
            <person name="Hastings K.E."/>
            <person name="Ho I."/>
            <person name="Hotta K."/>
            <person name="Huang W."/>
            <person name="Kawashima T."/>
            <person name="Lemaire P."/>
            <person name="Martinez D."/>
            <person name="Meinertzhagen I.A."/>
            <person name="Necula S."/>
            <person name="Nonaka M."/>
            <person name="Putnam N."/>
            <person name="Rash S."/>
            <person name="Saiga H."/>
            <person name="Satake M."/>
            <person name="Terry A."/>
            <person name="Yamada L."/>
            <person name="Wang H.G."/>
            <person name="Awazu S."/>
            <person name="Azumi K."/>
            <person name="Boore J."/>
            <person name="Branno M."/>
            <person name="Chin-Bow S."/>
            <person name="DeSantis R."/>
            <person name="Doyle S."/>
            <person name="Francino P."/>
            <person name="Keys D.N."/>
            <person name="Haga S."/>
            <person name="Hayashi H."/>
            <person name="Hino K."/>
            <person name="Imai K.S."/>
            <person name="Inaba K."/>
            <person name="Kano S."/>
            <person name="Kobayashi K."/>
            <person name="Kobayashi M."/>
            <person name="Lee B.I."/>
            <person name="Makabe K.W."/>
            <person name="Manohar C."/>
            <person name="Matassi G."/>
            <person name="Medina M."/>
            <person name="Mochizuki Y."/>
            <person name="Mount S."/>
            <person name="Morishita T."/>
            <person name="Miura S."/>
            <person name="Nakayama A."/>
            <person name="Nishizaka S."/>
            <person name="Nomoto H."/>
            <person name="Ohta F."/>
            <person name="Oishi K."/>
            <person name="Rigoutsos I."/>
            <person name="Sano M."/>
            <person name="Sasaki A."/>
            <person name="Sasakura Y."/>
            <person name="Shoguchi E."/>
            <person name="Shin-i T."/>
            <person name="Spagnuolo A."/>
            <person name="Stainier D."/>
            <person name="Suzuki M.M."/>
            <person name="Tassy O."/>
            <person name="Takatori N."/>
            <person name="Tokuoka M."/>
            <person name="Yagi K."/>
            <person name="Yoshizaki F."/>
            <person name="Wada S."/>
            <person name="Zhang C."/>
            <person name="Hyatt P.D."/>
            <person name="Larimer F."/>
            <person name="Detter C."/>
            <person name="Doggett N."/>
            <person name="Glavina T."/>
            <person name="Hawkins T."/>
            <person name="Richardson P."/>
            <person name="Lucas S."/>
            <person name="Kohara Y."/>
            <person name="Levine M."/>
            <person name="Satoh N."/>
            <person name="Rokhsar D.S."/>
        </authorList>
    </citation>
    <scope>NUCLEOTIDE SEQUENCE [LARGE SCALE GENOMIC DNA]</scope>
</reference>
<dbReference type="InterPro" id="IPR016181">
    <property type="entry name" value="Acyl_CoA_acyltransferase"/>
</dbReference>
<comment type="catalytic activity">
    <reaction evidence="4">
        <text>dopamine + (9Z)-octadecenoyl-CoA = N-(9Z-octadecanoyl)-dopamine + CoA + H(+)</text>
        <dbReference type="Rhea" id="RHEA:51380"/>
        <dbReference type="ChEBI" id="CHEBI:15378"/>
        <dbReference type="ChEBI" id="CHEBI:31883"/>
        <dbReference type="ChEBI" id="CHEBI:57287"/>
        <dbReference type="ChEBI" id="CHEBI:57387"/>
        <dbReference type="ChEBI" id="CHEBI:59905"/>
    </reaction>
    <physiologicalReaction direction="left-to-right" evidence="4">
        <dbReference type="Rhea" id="RHEA:51381"/>
    </physiologicalReaction>
</comment>
<protein>
    <recommendedName>
        <fullName evidence="3">aralkylamine N-acetyltransferase</fullName>
        <ecNumber evidence="3">2.3.1.87</ecNumber>
    </recommendedName>
</protein>
<comment type="similarity">
    <text evidence="2">Belongs to the acetyltransferase family. AANAT subfamily.</text>
</comment>
<evidence type="ECO:0000256" key="8">
    <source>
        <dbReference type="ARBA" id="ARBA00051823"/>
    </source>
</evidence>
<reference evidence="12" key="2">
    <citation type="submission" date="2025-08" db="UniProtKB">
        <authorList>
            <consortium name="Ensembl"/>
        </authorList>
    </citation>
    <scope>IDENTIFICATION</scope>
</reference>